<dbReference type="InterPro" id="IPR009964">
    <property type="entry name" value="DUF1491"/>
</dbReference>
<accession>A0ABZ2V6G6</accession>
<gene>
    <name evidence="1" type="ORF">AABB29_05895</name>
</gene>
<name>A0ABZ2V6G6_9RHOB</name>
<dbReference type="Pfam" id="PF07372">
    <property type="entry name" value="DUF1491"/>
    <property type="match status" value="1"/>
</dbReference>
<keyword evidence="2" id="KW-1185">Reference proteome</keyword>
<reference evidence="2" key="1">
    <citation type="submission" date="2024-04" db="EMBL/GenBank/DDBJ databases">
        <title>Phylogenomic analyses of a clade within the roseobacter group suggest taxonomic reassignments of species of the genera Aestuariivita, Citreicella, Loktanella, Nautella, Pelagibaca, Ruegeria, Thalassobius, Thiobacimonas and Tropicibacter, and the proposal o.</title>
        <authorList>
            <person name="Jeon C.O."/>
        </authorList>
    </citation>
    <scope>NUCLEOTIDE SEQUENCE [LARGE SCALE GENOMIC DNA]</scope>
    <source>
        <strain evidence="2">BS5-3</strain>
    </source>
</reference>
<proteinExistence type="predicted"/>
<protein>
    <submittedName>
        <fullName evidence="1">DUF1491 family protein</fullName>
    </submittedName>
</protein>
<sequence>MKLTADIWVSAYLTRLRLQDIPAFVVRRGDGTAGAVLVKLNTLDGEAVCYQRSFDLMSGERVWVVLAEGAETDVDASIAKQSGFDPDLWVIEVEDRQGRHLLDEPGLE</sequence>
<dbReference type="Gene3D" id="3.40.1530.20">
    <property type="entry name" value="Protein of unknown function (DUF1491)"/>
    <property type="match status" value="1"/>
</dbReference>
<dbReference type="Proteomes" id="UP001440612">
    <property type="component" value="Chromosome"/>
</dbReference>
<organism evidence="1 2">
    <name type="scientific">Yoonia phaeophyticola</name>
    <dbReference type="NCBI Taxonomy" id="3137369"/>
    <lineage>
        <taxon>Bacteria</taxon>
        <taxon>Pseudomonadati</taxon>
        <taxon>Pseudomonadota</taxon>
        <taxon>Alphaproteobacteria</taxon>
        <taxon>Rhodobacterales</taxon>
        <taxon>Paracoccaceae</taxon>
        <taxon>Yoonia</taxon>
    </lineage>
</organism>
<evidence type="ECO:0000313" key="2">
    <source>
        <dbReference type="Proteomes" id="UP001440612"/>
    </source>
</evidence>
<evidence type="ECO:0000313" key="1">
    <source>
        <dbReference type="EMBL" id="WZC50170.1"/>
    </source>
</evidence>
<dbReference type="EMBL" id="CP150951">
    <property type="protein sequence ID" value="WZC50170.1"/>
    <property type="molecule type" value="Genomic_DNA"/>
</dbReference>
<dbReference type="RefSeq" id="WP_341368279.1">
    <property type="nucleotide sequence ID" value="NZ_CP150951.2"/>
</dbReference>